<feature type="domain" description="Purine catabolism PurC-like" evidence="1">
    <location>
        <begin position="27"/>
        <end position="140"/>
    </location>
</feature>
<dbReference type="AlphaFoldDB" id="A0A5C4WJP6"/>
<evidence type="ECO:0000313" key="3">
    <source>
        <dbReference type="EMBL" id="TNM48253.1"/>
    </source>
</evidence>
<evidence type="ECO:0000313" key="4">
    <source>
        <dbReference type="Proteomes" id="UP000313231"/>
    </source>
</evidence>
<dbReference type="InterPro" id="IPR025736">
    <property type="entry name" value="PucR_C-HTH_dom"/>
</dbReference>
<dbReference type="Gene3D" id="1.10.10.2840">
    <property type="entry name" value="PucR C-terminal helix-turn-helix domain"/>
    <property type="match status" value="1"/>
</dbReference>
<dbReference type="Proteomes" id="UP000313231">
    <property type="component" value="Unassembled WGS sequence"/>
</dbReference>
<comment type="caution">
    <text evidence="3">The sequence shown here is derived from an EMBL/GenBank/DDBJ whole genome shotgun (WGS) entry which is preliminary data.</text>
</comment>
<dbReference type="EMBL" id="VDMP01000013">
    <property type="protein sequence ID" value="TNM48253.1"/>
    <property type="molecule type" value="Genomic_DNA"/>
</dbReference>
<dbReference type="InterPro" id="IPR012914">
    <property type="entry name" value="PucR_dom"/>
</dbReference>
<evidence type="ECO:0000259" key="1">
    <source>
        <dbReference type="Pfam" id="PF07905"/>
    </source>
</evidence>
<dbReference type="InterPro" id="IPR042070">
    <property type="entry name" value="PucR_C-HTH_sf"/>
</dbReference>
<proteinExistence type="predicted"/>
<accession>A0A5C4WJP6</accession>
<keyword evidence="4" id="KW-1185">Reference proteome</keyword>
<reference evidence="3 4" key="1">
    <citation type="journal article" date="2016" name="Int. J. Syst. Evol. Microbiol.">
        <title>Nocardioides albidus sp. nov., an actinobacterium isolated from garden soil.</title>
        <authorList>
            <person name="Singh H."/>
            <person name="Du J."/>
            <person name="Trinh H."/>
            <person name="Won K."/>
            <person name="Yang J.E."/>
            <person name="Yin C."/>
            <person name="Kook M."/>
            <person name="Yi T.H."/>
        </authorList>
    </citation>
    <scope>NUCLEOTIDE SEQUENCE [LARGE SCALE GENOMIC DNA]</scope>
    <source>
        <strain evidence="3 4">CCTCC AB 2015297</strain>
    </source>
</reference>
<protein>
    <submittedName>
        <fullName evidence="3">PucR family transcriptional regulator</fullName>
    </submittedName>
</protein>
<name>A0A5C4WJP6_9ACTN</name>
<sequence length="525" mass="55322">MARGSLPLDGGPLYGPDMVVALATLVGHPGLQLKVLTGDEASERPVHSVAVSELVDPTKYLMGGELVLTTGMWLPSDLASLDEYVDRLVAAGVVALGFGAGVVADSTPEPLVDAAARAGLTLLEVAEATPFVAVIRALAEILVAEERAEHLHVHRAHQDLSRAARVTGPRGVVQTLATQVAGDVLLVDGTGRVREWSSEEATDLLPALGSEISRIRAANQAATSIVEDGRHIALQALGNGRAARGVLVVSTDAAMSTLQRELVAGAAAILSFGLDQESPTAQRRLRQAALIRLVRTGAAPAPDELAVLSEGLLAAGPLVVVAARGPREQLVAWCEELQDLGEERALAGLIGDLAYALVAAGVDIEAALAGRESLALGASRPVEPRHLRAAFDDAERACDIAAGRGVRVVRYADLTRGALSVADPRAARSFAEEFLAPLDAYTAESGVDLRGSLKTWLDHHGHFDPAAHELGLHRHTLRQRINRAAQLLGRDLEDVETRFDLWFALQVTRTGPVVSSAGSRSGWPR</sequence>
<dbReference type="Pfam" id="PF13556">
    <property type="entry name" value="HTH_30"/>
    <property type="match status" value="1"/>
</dbReference>
<organism evidence="3 4">
    <name type="scientific">Nocardioides albidus</name>
    <dbReference type="NCBI Taxonomy" id="1517589"/>
    <lineage>
        <taxon>Bacteria</taxon>
        <taxon>Bacillati</taxon>
        <taxon>Actinomycetota</taxon>
        <taxon>Actinomycetes</taxon>
        <taxon>Propionibacteriales</taxon>
        <taxon>Nocardioidaceae</taxon>
        <taxon>Nocardioides</taxon>
    </lineage>
</organism>
<dbReference type="InterPro" id="IPR051448">
    <property type="entry name" value="CdaR-like_regulators"/>
</dbReference>
<dbReference type="PANTHER" id="PTHR33744">
    <property type="entry name" value="CARBOHYDRATE DIACID REGULATOR"/>
    <property type="match status" value="1"/>
</dbReference>
<dbReference type="PANTHER" id="PTHR33744:SF1">
    <property type="entry name" value="DNA-BINDING TRANSCRIPTIONAL ACTIVATOR ADER"/>
    <property type="match status" value="1"/>
</dbReference>
<dbReference type="Pfam" id="PF07905">
    <property type="entry name" value="PucR"/>
    <property type="match status" value="1"/>
</dbReference>
<feature type="domain" description="PucR C-terminal helix-turn-helix" evidence="2">
    <location>
        <begin position="450"/>
        <end position="506"/>
    </location>
</feature>
<evidence type="ECO:0000259" key="2">
    <source>
        <dbReference type="Pfam" id="PF13556"/>
    </source>
</evidence>
<gene>
    <name evidence="3" type="ORF">FHP29_01710</name>
</gene>